<accession>A0A2M4C9T4</accession>
<reference evidence="2" key="1">
    <citation type="submission" date="2018-01" db="EMBL/GenBank/DDBJ databases">
        <title>An insight into the sialome of Amazonian anophelines.</title>
        <authorList>
            <person name="Ribeiro J.M."/>
            <person name="Scarpassa V."/>
            <person name="Calvo E."/>
        </authorList>
    </citation>
    <scope>NUCLEOTIDE SEQUENCE</scope>
    <source>
        <tissue evidence="2">Salivary glands</tissue>
    </source>
</reference>
<keyword evidence="1" id="KW-0732">Signal</keyword>
<evidence type="ECO:0000256" key="1">
    <source>
        <dbReference type="SAM" id="SignalP"/>
    </source>
</evidence>
<organism evidence="2">
    <name type="scientific">Anopheles marajoara</name>
    <dbReference type="NCBI Taxonomy" id="58244"/>
    <lineage>
        <taxon>Eukaryota</taxon>
        <taxon>Metazoa</taxon>
        <taxon>Ecdysozoa</taxon>
        <taxon>Arthropoda</taxon>
        <taxon>Hexapoda</taxon>
        <taxon>Insecta</taxon>
        <taxon>Pterygota</taxon>
        <taxon>Neoptera</taxon>
        <taxon>Endopterygota</taxon>
        <taxon>Diptera</taxon>
        <taxon>Nematocera</taxon>
        <taxon>Culicoidea</taxon>
        <taxon>Culicidae</taxon>
        <taxon>Anophelinae</taxon>
        <taxon>Anopheles</taxon>
    </lineage>
</organism>
<dbReference type="AlphaFoldDB" id="A0A2M4C9T4"/>
<feature type="signal peptide" evidence="1">
    <location>
        <begin position="1"/>
        <end position="15"/>
    </location>
</feature>
<sequence>MILGFLPLFLRQVSAAKVLPCIGQQCWIRAANGSQFGRRDLPLWTLRMMRAFPVHMMLEMHLGRWSRMRCVALLFHLIPPTALATLRCQL</sequence>
<dbReference type="EMBL" id="GGFJ01012975">
    <property type="protein sequence ID" value="MBW62116.1"/>
    <property type="molecule type" value="Transcribed_RNA"/>
</dbReference>
<proteinExistence type="predicted"/>
<feature type="chain" id="PRO_5014928200" evidence="1">
    <location>
        <begin position="16"/>
        <end position="90"/>
    </location>
</feature>
<protein>
    <submittedName>
        <fullName evidence="2">Putative secreted protein</fullName>
    </submittedName>
</protein>
<name>A0A2M4C9T4_9DIPT</name>
<evidence type="ECO:0000313" key="2">
    <source>
        <dbReference type="EMBL" id="MBW62116.1"/>
    </source>
</evidence>